<reference evidence="4 5" key="1">
    <citation type="submission" date="2019-05" db="EMBL/GenBank/DDBJ databases">
        <authorList>
            <person name="Lee S.D."/>
        </authorList>
    </citation>
    <scope>NUCLEOTIDE SEQUENCE [LARGE SCALE GENOMIC DNA]</scope>
    <source>
        <strain evidence="4 5">YC2-7</strain>
    </source>
</reference>
<dbReference type="Proteomes" id="UP000535543">
    <property type="component" value="Unassembled WGS sequence"/>
</dbReference>
<reference evidence="4 5" key="2">
    <citation type="submission" date="2020-06" db="EMBL/GenBank/DDBJ databases">
        <title>Antribacter stalactiti gen. nov., sp. nov., a new member of the family Nacardiaceae isolated from a cave.</title>
        <authorList>
            <person name="Kim I.S."/>
        </authorList>
    </citation>
    <scope>NUCLEOTIDE SEQUENCE [LARGE SCALE GENOMIC DNA]</scope>
    <source>
        <strain evidence="4 5">YC2-7</strain>
    </source>
</reference>
<evidence type="ECO:0000313" key="5">
    <source>
        <dbReference type="Proteomes" id="UP000535543"/>
    </source>
</evidence>
<dbReference type="GO" id="GO:0016020">
    <property type="term" value="C:membrane"/>
    <property type="evidence" value="ECO:0007669"/>
    <property type="project" value="UniProtKB-SubCell"/>
</dbReference>
<evidence type="ECO:0000256" key="1">
    <source>
        <dbReference type="ARBA" id="ARBA00004370"/>
    </source>
</evidence>
<keyword evidence="5" id="KW-1185">Reference proteome</keyword>
<feature type="region of interest" description="Disordered" evidence="3">
    <location>
        <begin position="1"/>
        <end position="20"/>
    </location>
</feature>
<comment type="caution">
    <text evidence="4">The sequence shown here is derived from an EMBL/GenBank/DDBJ whole genome shotgun (WGS) entry which is preliminary data.</text>
</comment>
<evidence type="ECO:0000256" key="3">
    <source>
        <dbReference type="SAM" id="MobiDB-lite"/>
    </source>
</evidence>
<dbReference type="PANTHER" id="PTHR37042:SF4">
    <property type="entry name" value="OUTER MEMBRANE PROTEIN RV1973"/>
    <property type="match status" value="1"/>
</dbReference>
<evidence type="ECO:0000313" key="4">
    <source>
        <dbReference type="EMBL" id="NMN95386.1"/>
    </source>
</evidence>
<accession>A0A848KCG0</accession>
<dbReference type="PANTHER" id="PTHR37042">
    <property type="entry name" value="OUTER MEMBRANE PROTEIN RV1973"/>
    <property type="match status" value="1"/>
</dbReference>
<comment type="subcellular location">
    <subcellularLocation>
        <location evidence="1">Membrane</location>
    </subcellularLocation>
</comment>
<evidence type="ECO:0008006" key="6">
    <source>
        <dbReference type="Google" id="ProtNLM"/>
    </source>
</evidence>
<sequence length="184" mass="19683">MADDVDIEDLEEDEEADEPTECEARKAWIPLALAGVVLVVGSVAATRAFWPGGGVSDDDSDAARQEFCTWARSYAAVDFNDLDTYFRTVLAGTSGDGKASVEKSSANNSLRDFLKQTQVKKDVKSADCGVVRVDGGRVDVVGVLAVSTSNIRGVVPEQIGLTATMQKDGDRWLVSKLDLPLIQG</sequence>
<gene>
    <name evidence="4" type="ORF">FGL95_10120</name>
</gene>
<dbReference type="RefSeq" id="WP_169586222.1">
    <property type="nucleotide sequence ID" value="NZ_VCQU01000003.1"/>
</dbReference>
<evidence type="ECO:0000256" key="2">
    <source>
        <dbReference type="ARBA" id="ARBA00023136"/>
    </source>
</evidence>
<proteinExistence type="predicted"/>
<dbReference type="AlphaFoldDB" id="A0A848KCG0"/>
<organism evidence="4 5">
    <name type="scientific">Antrihabitans stalactiti</name>
    <dbReference type="NCBI Taxonomy" id="2584121"/>
    <lineage>
        <taxon>Bacteria</taxon>
        <taxon>Bacillati</taxon>
        <taxon>Actinomycetota</taxon>
        <taxon>Actinomycetes</taxon>
        <taxon>Mycobacteriales</taxon>
        <taxon>Nocardiaceae</taxon>
        <taxon>Antrihabitans</taxon>
    </lineage>
</organism>
<dbReference type="EMBL" id="VCQU01000003">
    <property type="protein sequence ID" value="NMN95386.1"/>
    <property type="molecule type" value="Genomic_DNA"/>
</dbReference>
<protein>
    <recommendedName>
        <fullName evidence="6">Mce-associated membrane protein</fullName>
    </recommendedName>
</protein>
<keyword evidence="2" id="KW-0472">Membrane</keyword>
<name>A0A848KCG0_9NOCA</name>